<dbReference type="InterPro" id="IPR036291">
    <property type="entry name" value="NAD(P)-bd_dom_sf"/>
</dbReference>
<dbReference type="GO" id="GO:0005634">
    <property type="term" value="C:nucleus"/>
    <property type="evidence" value="ECO:0007669"/>
    <property type="project" value="TreeGrafter"/>
</dbReference>
<feature type="domain" description="NmrA-like" evidence="3">
    <location>
        <begin position="28"/>
        <end position="233"/>
    </location>
</feature>
<dbReference type="InterPro" id="IPR051164">
    <property type="entry name" value="NmrA-like_oxidored"/>
</dbReference>
<gene>
    <name evidence="4" type="ORF">QCA50_005645</name>
</gene>
<protein>
    <recommendedName>
        <fullName evidence="3">NmrA-like domain-containing protein</fullName>
    </recommendedName>
</protein>
<dbReference type="PANTHER" id="PTHR42748:SF14">
    <property type="entry name" value="SNOAL-LIKE DOMAIN-CONTAINING PROTEIN"/>
    <property type="match status" value="1"/>
</dbReference>
<keyword evidence="5" id="KW-1185">Reference proteome</keyword>
<dbReference type="EMBL" id="JASBNA010000006">
    <property type="protein sequence ID" value="KAK7690547.1"/>
    <property type="molecule type" value="Genomic_DNA"/>
</dbReference>
<organism evidence="4 5">
    <name type="scientific">Cerrena zonata</name>
    <dbReference type="NCBI Taxonomy" id="2478898"/>
    <lineage>
        <taxon>Eukaryota</taxon>
        <taxon>Fungi</taxon>
        <taxon>Dikarya</taxon>
        <taxon>Basidiomycota</taxon>
        <taxon>Agaricomycotina</taxon>
        <taxon>Agaricomycetes</taxon>
        <taxon>Polyporales</taxon>
        <taxon>Cerrenaceae</taxon>
        <taxon>Cerrena</taxon>
    </lineage>
</organism>
<dbReference type="Proteomes" id="UP001385951">
    <property type="component" value="Unassembled WGS sequence"/>
</dbReference>
<comment type="similarity">
    <text evidence="1">Belongs to the NmrA-type oxidoreductase family.</text>
</comment>
<accession>A0AAW0GDM8</accession>
<proteinExistence type="inferred from homology"/>
<evidence type="ECO:0000256" key="2">
    <source>
        <dbReference type="ARBA" id="ARBA00022857"/>
    </source>
</evidence>
<reference evidence="4 5" key="1">
    <citation type="submission" date="2022-09" db="EMBL/GenBank/DDBJ databases">
        <authorList>
            <person name="Palmer J.M."/>
        </authorList>
    </citation>
    <scope>NUCLEOTIDE SEQUENCE [LARGE SCALE GENOMIC DNA]</scope>
    <source>
        <strain evidence="4 5">DSM 7382</strain>
    </source>
</reference>
<name>A0AAW0GDM8_9APHY</name>
<evidence type="ECO:0000259" key="3">
    <source>
        <dbReference type="Pfam" id="PF05368"/>
    </source>
</evidence>
<dbReference type="PANTHER" id="PTHR42748">
    <property type="entry name" value="NITROGEN METABOLITE REPRESSION PROTEIN NMRA FAMILY MEMBER"/>
    <property type="match status" value="1"/>
</dbReference>
<evidence type="ECO:0000313" key="5">
    <source>
        <dbReference type="Proteomes" id="UP001385951"/>
    </source>
</evidence>
<dbReference type="Gene3D" id="3.40.50.720">
    <property type="entry name" value="NAD(P)-binding Rossmann-like Domain"/>
    <property type="match status" value="1"/>
</dbReference>
<evidence type="ECO:0000256" key="1">
    <source>
        <dbReference type="ARBA" id="ARBA00006328"/>
    </source>
</evidence>
<evidence type="ECO:0000313" key="4">
    <source>
        <dbReference type="EMBL" id="KAK7690547.1"/>
    </source>
</evidence>
<dbReference type="AlphaFoldDB" id="A0AAW0GDM8"/>
<dbReference type="Pfam" id="PF05368">
    <property type="entry name" value="NmrA"/>
    <property type="match status" value="1"/>
</dbReference>
<dbReference type="InterPro" id="IPR008030">
    <property type="entry name" value="NmrA-like"/>
</dbReference>
<dbReference type="SUPFAM" id="SSF51735">
    <property type="entry name" value="NAD(P)-binding Rossmann-fold domains"/>
    <property type="match status" value="1"/>
</dbReference>
<dbReference type="Gene3D" id="3.90.25.10">
    <property type="entry name" value="UDP-galactose 4-epimerase, domain 1"/>
    <property type="match status" value="1"/>
</dbReference>
<keyword evidence="2" id="KW-0521">NADP</keyword>
<comment type="caution">
    <text evidence="4">The sequence shown here is derived from an EMBL/GenBank/DDBJ whole genome shotgun (WGS) entry which is preliminary data.</text>
</comment>
<sequence>MPQQQLVLVIGATGAQGLAAGVQRNSPAKGVEVFEGSTDDFSSVLAALQDVYGVFVNTDSFTIGEEKEVFAGIRIFELAKQVPTIKHYVWSNLEYISKLTGYNPEYHCAHYDGKGRVGEFLKLQPSEPTHDGFSWSQLSTCPYMDMLKIMTFGPLNKRADGTVVFATPIGAGKVPMIALSDLGFFARYIFDHRVETSGKDLQVTSDMVGWDYLANTFQRVTGQKAVVVYQSIEEWNNNFNNVDLPLASDHKGPITPDTMTWRKNFTAWWKIYRDGILHRDMEWIRKVNPNGHTLESWMRESNYMGVYEPQTLKGVEDGKSISPRQEIVTKL</sequence>